<keyword evidence="4" id="KW-1185">Reference proteome</keyword>
<evidence type="ECO:0000256" key="1">
    <source>
        <dbReference type="PROSITE-ProRule" id="PRU00278"/>
    </source>
</evidence>
<dbReference type="GO" id="GO:0003755">
    <property type="term" value="F:peptidyl-prolyl cis-trans isomerase activity"/>
    <property type="evidence" value="ECO:0007669"/>
    <property type="project" value="UniProtKB-KW"/>
</dbReference>
<evidence type="ECO:0000313" key="3">
    <source>
        <dbReference type="EMBL" id="AKQ66209.1"/>
    </source>
</evidence>
<name>A0A0H4WTS9_9BACT</name>
<dbReference type="PATRIC" id="fig|1297742.4.peg.3148"/>
<dbReference type="InterPro" id="IPR046357">
    <property type="entry name" value="PPIase_dom_sf"/>
</dbReference>
<dbReference type="RefSeq" id="WP_002639601.1">
    <property type="nucleotide sequence ID" value="NZ_CP012109.1"/>
</dbReference>
<evidence type="ECO:0000259" key="2">
    <source>
        <dbReference type="PROSITE" id="PS50198"/>
    </source>
</evidence>
<dbReference type="PROSITE" id="PS50198">
    <property type="entry name" value="PPIC_PPIASE_2"/>
    <property type="match status" value="1"/>
</dbReference>
<dbReference type="PANTHER" id="PTHR47245">
    <property type="entry name" value="PEPTIDYLPROLYL ISOMERASE"/>
    <property type="match status" value="1"/>
</dbReference>
<dbReference type="OrthoDB" id="5383024at2"/>
<reference evidence="3 4" key="1">
    <citation type="journal article" date="2016" name="PLoS ONE">
        <title>Complete Genome Sequence and Comparative Genomics of a Novel Myxobacterium Myxococcus hansupus.</title>
        <authorList>
            <person name="Sharma G."/>
            <person name="Narwani T."/>
            <person name="Subramanian S."/>
        </authorList>
    </citation>
    <scope>NUCLEOTIDE SEQUENCE [LARGE SCALE GENOMIC DNA]</scope>
    <source>
        <strain evidence="4">mixupus</strain>
    </source>
</reference>
<protein>
    <submittedName>
        <fullName evidence="3">Peptidyl-prolyl cis-trans isomerase PpiD</fullName>
    </submittedName>
</protein>
<proteinExistence type="predicted"/>
<dbReference type="Pfam" id="PF13145">
    <property type="entry name" value="Rotamase_2"/>
    <property type="match status" value="1"/>
</dbReference>
<dbReference type="InterPro" id="IPR027304">
    <property type="entry name" value="Trigger_fact/SurA_dom_sf"/>
</dbReference>
<dbReference type="Gene3D" id="3.10.50.40">
    <property type="match status" value="1"/>
</dbReference>
<dbReference type="AlphaFoldDB" id="A0A0H4WTS9"/>
<keyword evidence="1" id="KW-0697">Rotamase</keyword>
<dbReference type="PANTHER" id="PTHR47245:SF2">
    <property type="entry name" value="PEPTIDYL-PROLYL CIS-TRANS ISOMERASE HP_0175-RELATED"/>
    <property type="match status" value="1"/>
</dbReference>
<accession>A0A0H4WTS9</accession>
<dbReference type="SUPFAM" id="SSF54534">
    <property type="entry name" value="FKBP-like"/>
    <property type="match status" value="1"/>
</dbReference>
<dbReference type="InterPro" id="IPR050245">
    <property type="entry name" value="PrsA_foldase"/>
</dbReference>
<dbReference type="eggNOG" id="COG0760">
    <property type="taxonomic scope" value="Bacteria"/>
</dbReference>
<feature type="domain" description="PpiC" evidence="2">
    <location>
        <begin position="109"/>
        <end position="211"/>
    </location>
</feature>
<organism evidence="3 4">
    <name type="scientific">Pseudomyxococcus hansupus</name>
    <dbReference type="NCBI Taxonomy" id="1297742"/>
    <lineage>
        <taxon>Bacteria</taxon>
        <taxon>Pseudomonadati</taxon>
        <taxon>Myxococcota</taxon>
        <taxon>Myxococcia</taxon>
        <taxon>Myxococcales</taxon>
        <taxon>Cystobacterineae</taxon>
        <taxon>Myxococcaceae</taxon>
        <taxon>Pseudomyxococcus</taxon>
    </lineage>
</organism>
<dbReference type="EMBL" id="CP012109">
    <property type="protein sequence ID" value="AKQ66209.1"/>
    <property type="molecule type" value="Genomic_DNA"/>
</dbReference>
<gene>
    <name evidence="3" type="ORF">A176_003121</name>
</gene>
<sequence length="274" mass="30032">MASYKGGAITAEEVLRESQRLPPTLRARFEQGTGREEFIRAMVDKRLLALEAERQGFTQDPEIRRQVRELEERLTIQALLAREEKSAGAPTDEEARVHYQAHIERFAQPERLRIARILVEVPPGSPHTAWTQAQQRAEALRRRVVTGEPVAKVAESGDGPERSRGGELGLLARGEFGSAALEKAALALTRPGEATPVIEQPAGAVVLVLLERLAPRVPPFEEVREAVLGQMAPMLQRRAFEQVLARLRKEASIELSSAGAPAGASADVDTVAQH</sequence>
<keyword evidence="1 3" id="KW-0413">Isomerase</keyword>
<evidence type="ECO:0000313" key="4">
    <source>
        <dbReference type="Proteomes" id="UP000009026"/>
    </source>
</evidence>
<dbReference type="InterPro" id="IPR000297">
    <property type="entry name" value="PPIase_PpiC"/>
</dbReference>
<dbReference type="Proteomes" id="UP000009026">
    <property type="component" value="Chromosome"/>
</dbReference>
<dbReference type="KEGG" id="mym:A176_003121"/>
<dbReference type="STRING" id="1297742.A176_003121"/>
<dbReference type="SUPFAM" id="SSF109998">
    <property type="entry name" value="Triger factor/SurA peptide-binding domain-like"/>
    <property type="match status" value="1"/>
</dbReference>